<evidence type="ECO:0000256" key="4">
    <source>
        <dbReference type="ARBA" id="ARBA00023004"/>
    </source>
</evidence>
<dbReference type="SUPFAM" id="SSF47188">
    <property type="entry name" value="Hemerythrin-like"/>
    <property type="match status" value="1"/>
</dbReference>
<dbReference type="PANTHER" id="PTHR43833:SF9">
    <property type="entry name" value="POTASSIUM CHANNEL PROTEIN YUGO-RELATED"/>
    <property type="match status" value="1"/>
</dbReference>
<dbReference type="NCBIfam" id="TIGR02481">
    <property type="entry name" value="hemeryth_dom"/>
    <property type="match status" value="1"/>
</dbReference>
<evidence type="ECO:0000259" key="6">
    <source>
        <dbReference type="PROSITE" id="PS51201"/>
    </source>
</evidence>
<organism evidence="7 8">
    <name type="scientific">Maridesulfovibrio ferrireducens</name>
    <dbReference type="NCBI Taxonomy" id="246191"/>
    <lineage>
        <taxon>Bacteria</taxon>
        <taxon>Pseudomonadati</taxon>
        <taxon>Thermodesulfobacteriota</taxon>
        <taxon>Desulfovibrionia</taxon>
        <taxon>Desulfovibrionales</taxon>
        <taxon>Desulfovibrionaceae</taxon>
        <taxon>Maridesulfovibrio</taxon>
    </lineage>
</organism>
<evidence type="ECO:0000256" key="1">
    <source>
        <dbReference type="ARBA" id="ARBA00004651"/>
    </source>
</evidence>
<protein>
    <submittedName>
        <fullName evidence="7">Hemerythrin-like metal-binding domain protein</fullName>
    </submittedName>
</protein>
<dbReference type="InterPro" id="IPR035938">
    <property type="entry name" value="Hemerythrin-like_sf"/>
</dbReference>
<dbReference type="SUPFAM" id="SSF51735">
    <property type="entry name" value="NAD(P)-binding Rossmann-fold domains"/>
    <property type="match status" value="1"/>
</dbReference>
<accession>A0A1G9I1C0</accession>
<dbReference type="InterPro" id="IPR012312">
    <property type="entry name" value="Hemerythrin-like"/>
</dbReference>
<evidence type="ECO:0000313" key="8">
    <source>
        <dbReference type="Proteomes" id="UP000199053"/>
    </source>
</evidence>
<feature type="transmembrane region" description="Helical" evidence="5">
    <location>
        <begin position="12"/>
        <end position="29"/>
    </location>
</feature>
<name>A0A1G9I1C0_9BACT</name>
<dbReference type="AlphaFoldDB" id="A0A1G9I1C0"/>
<evidence type="ECO:0000256" key="5">
    <source>
        <dbReference type="SAM" id="Phobius"/>
    </source>
</evidence>
<keyword evidence="8" id="KW-1185">Reference proteome</keyword>
<dbReference type="Pfam" id="PF02254">
    <property type="entry name" value="TrkA_N"/>
    <property type="match status" value="1"/>
</dbReference>
<keyword evidence="4" id="KW-0408">Iron</keyword>
<dbReference type="InterPro" id="IPR003148">
    <property type="entry name" value="RCK_N"/>
</dbReference>
<dbReference type="STRING" id="246191.SAMN05660337_2407"/>
<dbReference type="EMBL" id="FNGA01000003">
    <property type="protein sequence ID" value="SDL19038.1"/>
    <property type="molecule type" value="Genomic_DNA"/>
</dbReference>
<dbReference type="InterPro" id="IPR012827">
    <property type="entry name" value="Hemerythrin_metal-bd"/>
</dbReference>
<dbReference type="RefSeq" id="WP_092161389.1">
    <property type="nucleotide sequence ID" value="NZ_FNGA01000003.1"/>
</dbReference>
<dbReference type="GO" id="GO:0006813">
    <property type="term" value="P:potassium ion transport"/>
    <property type="evidence" value="ECO:0007669"/>
    <property type="project" value="InterPro"/>
</dbReference>
<dbReference type="Gene3D" id="1.20.120.50">
    <property type="entry name" value="Hemerythrin-like"/>
    <property type="match status" value="1"/>
</dbReference>
<dbReference type="InterPro" id="IPR013099">
    <property type="entry name" value="K_chnl_dom"/>
</dbReference>
<sequence length="459" mass="51454">MSPKTRPHLQLLIAILLVLLVGTAGYLLLEKGWTVLDALYMTVITITTIGYGEVHNLSPASRVFTIGLIFTGLGVAAVFATQIAKLIVQSGIKNLYEKRKMNDKINKLQAHTLICGYGRIGRSISLKLFELGLDFVILDTNEETLNEAEQRGYLTMNGDAAVDGVLLSAGIERADYIVLCINNDADNINISLASRELNPDIFIVARGSDPTIEYRMLRAGANTVVYPMTLGGEQIAHILARHAGVTPANGKQATAQDVMGYSLRIFPHLEDEPLKVANALKSTNALKALVLHRAIGDDLENPDSEEIMEHGDSLLVLVRNEKCSKTNIAETVTWSEDLLLGIPSIDSEHRVLVKYAEDFQKAVIEGKEGEAIAKLFDRLLEYTTSHFAREEGFMQKRGYPDIEEHMKEHRRITREVMELNRDKRYVFSESVDKFLQDWIINHINNTDRKYVKFMLENKK</sequence>
<evidence type="ECO:0000256" key="3">
    <source>
        <dbReference type="ARBA" id="ARBA00022723"/>
    </source>
</evidence>
<comment type="similarity">
    <text evidence="2">Belongs to the hemerythrin family.</text>
</comment>
<dbReference type="NCBIfam" id="NF033749">
    <property type="entry name" value="bact_hemeryth"/>
    <property type="match status" value="1"/>
</dbReference>
<dbReference type="InterPro" id="IPR016131">
    <property type="entry name" value="Haemerythrin_Fe_BS"/>
</dbReference>
<reference evidence="8" key="1">
    <citation type="submission" date="2016-10" db="EMBL/GenBank/DDBJ databases">
        <authorList>
            <person name="Varghese N."/>
            <person name="Submissions S."/>
        </authorList>
    </citation>
    <scope>NUCLEOTIDE SEQUENCE [LARGE SCALE GENOMIC DNA]</scope>
    <source>
        <strain evidence="8">DSM 16995</strain>
    </source>
</reference>
<dbReference type="OrthoDB" id="9774644at2"/>
<dbReference type="GO" id="GO:0005886">
    <property type="term" value="C:plasma membrane"/>
    <property type="evidence" value="ECO:0007669"/>
    <property type="project" value="UniProtKB-SubCell"/>
</dbReference>
<keyword evidence="5" id="KW-0812">Transmembrane</keyword>
<proteinExistence type="inferred from homology"/>
<dbReference type="GO" id="GO:0046872">
    <property type="term" value="F:metal ion binding"/>
    <property type="evidence" value="ECO:0007669"/>
    <property type="project" value="UniProtKB-KW"/>
</dbReference>
<feature type="domain" description="RCK N-terminal" evidence="6">
    <location>
        <begin position="109"/>
        <end position="226"/>
    </location>
</feature>
<comment type="subcellular location">
    <subcellularLocation>
        <location evidence="1">Cell membrane</location>
        <topology evidence="1">Multi-pass membrane protein</topology>
    </subcellularLocation>
</comment>
<dbReference type="Gene3D" id="3.40.50.720">
    <property type="entry name" value="NAD(P)-binding Rossmann-like Domain"/>
    <property type="match status" value="1"/>
</dbReference>
<feature type="transmembrane region" description="Helical" evidence="5">
    <location>
        <begin position="35"/>
        <end position="51"/>
    </location>
</feature>
<dbReference type="InterPro" id="IPR036291">
    <property type="entry name" value="NAD(P)-bd_dom_sf"/>
</dbReference>
<dbReference type="Gene3D" id="1.10.287.70">
    <property type="match status" value="1"/>
</dbReference>
<dbReference type="SUPFAM" id="SSF81324">
    <property type="entry name" value="Voltage-gated potassium channels"/>
    <property type="match status" value="1"/>
</dbReference>
<dbReference type="Proteomes" id="UP000199053">
    <property type="component" value="Unassembled WGS sequence"/>
</dbReference>
<keyword evidence="5" id="KW-0472">Membrane</keyword>
<dbReference type="PROSITE" id="PS00550">
    <property type="entry name" value="HEMERYTHRINS"/>
    <property type="match status" value="1"/>
</dbReference>
<evidence type="ECO:0000256" key="2">
    <source>
        <dbReference type="ARBA" id="ARBA00010587"/>
    </source>
</evidence>
<keyword evidence="5" id="KW-1133">Transmembrane helix</keyword>
<evidence type="ECO:0000313" key="7">
    <source>
        <dbReference type="EMBL" id="SDL19038.1"/>
    </source>
</evidence>
<dbReference type="PANTHER" id="PTHR43833">
    <property type="entry name" value="POTASSIUM CHANNEL PROTEIN 2-RELATED-RELATED"/>
    <property type="match status" value="1"/>
</dbReference>
<keyword evidence="3" id="KW-0479">Metal-binding</keyword>
<dbReference type="PROSITE" id="PS51201">
    <property type="entry name" value="RCK_N"/>
    <property type="match status" value="1"/>
</dbReference>
<feature type="transmembrane region" description="Helical" evidence="5">
    <location>
        <begin position="63"/>
        <end position="84"/>
    </location>
</feature>
<dbReference type="Pfam" id="PF07885">
    <property type="entry name" value="Ion_trans_2"/>
    <property type="match status" value="1"/>
</dbReference>
<gene>
    <name evidence="7" type="ORF">SAMN05660337_2407</name>
</gene>
<dbReference type="InterPro" id="IPR050721">
    <property type="entry name" value="Trk_Ktr_HKT_K-transport"/>
</dbReference>
<dbReference type="Pfam" id="PF01814">
    <property type="entry name" value="Hemerythrin"/>
    <property type="match status" value="1"/>
</dbReference>
<dbReference type="CDD" id="cd12107">
    <property type="entry name" value="Hemerythrin"/>
    <property type="match status" value="1"/>
</dbReference>